<gene>
    <name evidence="3" type="ORF">HO133_009591</name>
</gene>
<comment type="caution">
    <text evidence="3">The sequence shown here is derived from an EMBL/GenBank/DDBJ whole genome shotgun (WGS) entry which is preliminary data.</text>
</comment>
<feature type="domain" description="DUF8213" evidence="2">
    <location>
        <begin position="20"/>
        <end position="143"/>
    </location>
</feature>
<evidence type="ECO:0000313" key="4">
    <source>
        <dbReference type="Proteomes" id="UP000593566"/>
    </source>
</evidence>
<dbReference type="InterPro" id="IPR058526">
    <property type="entry name" value="DUF8213"/>
</dbReference>
<sequence>MLILSSIALAVFAISPASASITCLKVGAAATARWTNAADQNCTWTGIVGSNFGIDPVNMGNYACNGRCGADCTGAALGNVYTQDCFSHDICSFFNNAAGGASDPNCGGAFDAAVDDTAFGFAYGCSQTNPTNPVVAPTIMPACG</sequence>
<dbReference type="Pfam" id="PF26641">
    <property type="entry name" value="DUF8213"/>
    <property type="match status" value="1"/>
</dbReference>
<feature type="signal peptide" evidence="1">
    <location>
        <begin position="1"/>
        <end position="19"/>
    </location>
</feature>
<dbReference type="Proteomes" id="UP000593566">
    <property type="component" value="Unassembled WGS sequence"/>
</dbReference>
<dbReference type="AlphaFoldDB" id="A0A8H6FEW9"/>
<protein>
    <recommendedName>
        <fullName evidence="2">DUF8213 domain-containing protein</fullName>
    </recommendedName>
</protein>
<dbReference type="GeneID" id="59337986"/>
<keyword evidence="4" id="KW-1185">Reference proteome</keyword>
<accession>A0A8H6FEW9</accession>
<evidence type="ECO:0000313" key="3">
    <source>
        <dbReference type="EMBL" id="KAF6225591.1"/>
    </source>
</evidence>
<evidence type="ECO:0000256" key="1">
    <source>
        <dbReference type="SAM" id="SignalP"/>
    </source>
</evidence>
<dbReference type="EMBL" id="JACCJB010000007">
    <property type="protein sequence ID" value="KAF6225591.1"/>
    <property type="molecule type" value="Genomic_DNA"/>
</dbReference>
<reference evidence="3 4" key="1">
    <citation type="journal article" date="2020" name="Genomics">
        <title>Complete, high-quality genomes from long-read metagenomic sequencing of two wolf lichen thalli reveals enigmatic genome architecture.</title>
        <authorList>
            <person name="McKenzie S.K."/>
            <person name="Walston R.F."/>
            <person name="Allen J.L."/>
        </authorList>
    </citation>
    <scope>NUCLEOTIDE SEQUENCE [LARGE SCALE GENOMIC DNA]</scope>
    <source>
        <strain evidence="3">WasteWater1</strain>
    </source>
</reference>
<dbReference type="RefSeq" id="XP_037154300.1">
    <property type="nucleotide sequence ID" value="XM_037300452.1"/>
</dbReference>
<name>A0A8H6FEW9_9LECA</name>
<evidence type="ECO:0000259" key="2">
    <source>
        <dbReference type="Pfam" id="PF26641"/>
    </source>
</evidence>
<keyword evidence="1" id="KW-0732">Signal</keyword>
<proteinExistence type="predicted"/>
<organism evidence="3 4">
    <name type="scientific">Letharia lupina</name>
    <dbReference type="NCBI Taxonomy" id="560253"/>
    <lineage>
        <taxon>Eukaryota</taxon>
        <taxon>Fungi</taxon>
        <taxon>Dikarya</taxon>
        <taxon>Ascomycota</taxon>
        <taxon>Pezizomycotina</taxon>
        <taxon>Lecanoromycetes</taxon>
        <taxon>OSLEUM clade</taxon>
        <taxon>Lecanoromycetidae</taxon>
        <taxon>Lecanorales</taxon>
        <taxon>Lecanorineae</taxon>
        <taxon>Parmeliaceae</taxon>
        <taxon>Letharia</taxon>
    </lineage>
</organism>
<feature type="chain" id="PRO_5034761016" description="DUF8213 domain-containing protein" evidence="1">
    <location>
        <begin position="20"/>
        <end position="144"/>
    </location>
</feature>